<gene>
    <name evidence="6" type="ORF">R2Q92_03650</name>
</gene>
<dbReference type="InterPro" id="IPR003593">
    <property type="entry name" value="AAA+_ATPase"/>
</dbReference>
<dbReference type="PROSITE" id="PS50893">
    <property type="entry name" value="ABC_TRANSPORTER_2"/>
    <property type="match status" value="2"/>
</dbReference>
<dbReference type="SMART" id="SM00382">
    <property type="entry name" value="AAA"/>
    <property type="match status" value="1"/>
</dbReference>
<accession>A0ABU5N4B4</accession>
<dbReference type="Pfam" id="PF00005">
    <property type="entry name" value="ABC_tran"/>
    <property type="match status" value="2"/>
</dbReference>
<evidence type="ECO:0000256" key="3">
    <source>
        <dbReference type="ARBA" id="ARBA00022741"/>
    </source>
</evidence>
<dbReference type="RefSeq" id="WP_194423589.1">
    <property type="nucleotide sequence ID" value="NZ_BAAAPT010000001.1"/>
</dbReference>
<keyword evidence="3" id="KW-0547">Nucleotide-binding</keyword>
<evidence type="ECO:0000256" key="2">
    <source>
        <dbReference type="ARBA" id="ARBA00022737"/>
    </source>
</evidence>
<sequence length="502" mass="53417">MDRPAVELTGITKTYPGVIANADVSITVAAQTVHAIVGENGAGKSTLMKVLYGATRPDSGSMRVAGEPTSFGSPADAIDAGIGMVFQHFKLADNLSVLDNVILGAEPLRRGVVDRAGARRRIMEISERYGLQVDPDAMVRDLGVGVRQRIELIKVLYRGARILILDEPTALLTVQEAEDLLQRLREMCETGLTVIFISHHLDEVLAASDHITVMRAGRVVADVAPGDLAAADLAVLMVGTAPLELPRRPRQDGRADVLELTGVTGTSESGARLNGVDLVVRRGEIVGVAGVEGNGQDELIEAVLGVLPLSSGSVVLDGRDLAGVATVRRRAEGIGCIPQDRQREGLLVDQPLWMSRLLGHTHDRQLARRGHVRVGRVRAAAEHVVRTSDVRTPGIDVLASALSGGNQQKFIVGRELDARPTLLIAAQPTRGVDIGAQRQIWSRLIAAANEGMAILLISTDMEELTTLSDRIAVISRGRITAEFDAETASRAAIGRSMTAGAA</sequence>
<evidence type="ECO:0000259" key="5">
    <source>
        <dbReference type="PROSITE" id="PS50893"/>
    </source>
</evidence>
<evidence type="ECO:0000313" key="7">
    <source>
        <dbReference type="Proteomes" id="UP001291912"/>
    </source>
</evidence>
<feature type="domain" description="ABC transporter" evidence="5">
    <location>
        <begin position="6"/>
        <end position="241"/>
    </location>
</feature>
<dbReference type="Gene3D" id="3.40.50.300">
    <property type="entry name" value="P-loop containing nucleotide triphosphate hydrolases"/>
    <property type="match status" value="2"/>
</dbReference>
<comment type="caution">
    <text evidence="6">The sequence shown here is derived from an EMBL/GenBank/DDBJ whole genome shotgun (WGS) entry which is preliminary data.</text>
</comment>
<organism evidence="6 7">
    <name type="scientific">Microbacterium aquimaris</name>
    <dbReference type="NCBI Taxonomy" id="459816"/>
    <lineage>
        <taxon>Bacteria</taxon>
        <taxon>Bacillati</taxon>
        <taxon>Actinomycetota</taxon>
        <taxon>Actinomycetes</taxon>
        <taxon>Micrococcales</taxon>
        <taxon>Microbacteriaceae</taxon>
        <taxon>Microbacterium</taxon>
    </lineage>
</organism>
<dbReference type="InterPro" id="IPR027417">
    <property type="entry name" value="P-loop_NTPase"/>
</dbReference>
<dbReference type="CDD" id="cd03216">
    <property type="entry name" value="ABC_Carb_Monos_I"/>
    <property type="match status" value="1"/>
</dbReference>
<dbReference type="SUPFAM" id="SSF52540">
    <property type="entry name" value="P-loop containing nucleoside triphosphate hydrolases"/>
    <property type="match status" value="2"/>
</dbReference>
<evidence type="ECO:0000313" key="6">
    <source>
        <dbReference type="EMBL" id="MDZ8160916.1"/>
    </source>
</evidence>
<evidence type="ECO:0000256" key="4">
    <source>
        <dbReference type="ARBA" id="ARBA00022840"/>
    </source>
</evidence>
<protein>
    <submittedName>
        <fullName evidence="6">ABC transporter ATP-binding protein</fullName>
    </submittedName>
</protein>
<dbReference type="GO" id="GO:0005524">
    <property type="term" value="F:ATP binding"/>
    <property type="evidence" value="ECO:0007669"/>
    <property type="project" value="UniProtKB-KW"/>
</dbReference>
<dbReference type="InterPro" id="IPR017871">
    <property type="entry name" value="ABC_transporter-like_CS"/>
</dbReference>
<dbReference type="EMBL" id="JAWJYN010000001">
    <property type="protein sequence ID" value="MDZ8160916.1"/>
    <property type="molecule type" value="Genomic_DNA"/>
</dbReference>
<feature type="domain" description="ABC transporter" evidence="5">
    <location>
        <begin position="258"/>
        <end position="501"/>
    </location>
</feature>
<evidence type="ECO:0000256" key="1">
    <source>
        <dbReference type="ARBA" id="ARBA00022448"/>
    </source>
</evidence>
<dbReference type="Proteomes" id="UP001291912">
    <property type="component" value="Unassembled WGS sequence"/>
</dbReference>
<dbReference type="InterPro" id="IPR003439">
    <property type="entry name" value="ABC_transporter-like_ATP-bd"/>
</dbReference>
<name>A0ABU5N4B4_9MICO</name>
<keyword evidence="2" id="KW-0677">Repeat</keyword>
<dbReference type="PANTHER" id="PTHR43790:SF9">
    <property type="entry name" value="GALACTOFURANOSE TRANSPORTER ATP-BINDING PROTEIN YTFR"/>
    <property type="match status" value="1"/>
</dbReference>
<reference evidence="6 7" key="1">
    <citation type="submission" date="2023-10" db="EMBL/GenBank/DDBJ databases">
        <title>Microbacterium xanthum sp. nov., isolated from seaweed.</title>
        <authorList>
            <person name="Lee S.D."/>
        </authorList>
    </citation>
    <scope>NUCLEOTIDE SEQUENCE [LARGE SCALE GENOMIC DNA]</scope>
    <source>
        <strain evidence="6 7">KCTC 19124</strain>
    </source>
</reference>
<proteinExistence type="predicted"/>
<dbReference type="PANTHER" id="PTHR43790">
    <property type="entry name" value="CARBOHYDRATE TRANSPORT ATP-BINDING PROTEIN MG119-RELATED"/>
    <property type="match status" value="1"/>
</dbReference>
<dbReference type="InterPro" id="IPR050107">
    <property type="entry name" value="ABC_carbohydrate_import_ATPase"/>
</dbReference>
<keyword evidence="4 6" id="KW-0067">ATP-binding</keyword>
<keyword evidence="1" id="KW-0813">Transport</keyword>
<dbReference type="PROSITE" id="PS00211">
    <property type="entry name" value="ABC_TRANSPORTER_1"/>
    <property type="match status" value="2"/>
</dbReference>
<keyword evidence="7" id="KW-1185">Reference proteome</keyword>
<dbReference type="CDD" id="cd03215">
    <property type="entry name" value="ABC_Carb_Monos_II"/>
    <property type="match status" value="1"/>
</dbReference>